<dbReference type="AlphaFoldDB" id="A0A1F5ZSG7"/>
<proteinExistence type="predicted"/>
<feature type="transmembrane region" description="Helical" evidence="3">
    <location>
        <begin position="6"/>
        <end position="22"/>
    </location>
</feature>
<comment type="caution">
    <text evidence="5">The sequence shown here is derived from an EMBL/GenBank/DDBJ whole genome shotgun (WGS) entry which is preliminary data.</text>
</comment>
<dbReference type="EMBL" id="MFJJ01000002">
    <property type="protein sequence ID" value="OGG15436.1"/>
    <property type="molecule type" value="Genomic_DNA"/>
</dbReference>
<evidence type="ECO:0000313" key="6">
    <source>
        <dbReference type="Proteomes" id="UP000177416"/>
    </source>
</evidence>
<dbReference type="InterPro" id="IPR014756">
    <property type="entry name" value="Ig_E-set"/>
</dbReference>
<dbReference type="SUPFAM" id="SSF49503">
    <property type="entry name" value="Cupredoxins"/>
    <property type="match status" value="1"/>
</dbReference>
<gene>
    <name evidence="5" type="ORF">A2875_02395</name>
</gene>
<evidence type="ECO:0000313" key="5">
    <source>
        <dbReference type="EMBL" id="OGG15436.1"/>
    </source>
</evidence>
<dbReference type="GO" id="GO:0005507">
    <property type="term" value="F:copper ion binding"/>
    <property type="evidence" value="ECO:0007669"/>
    <property type="project" value="InterPro"/>
</dbReference>
<evidence type="ECO:0000259" key="4">
    <source>
        <dbReference type="Pfam" id="PF04234"/>
    </source>
</evidence>
<dbReference type="InterPro" id="IPR052721">
    <property type="entry name" value="ET_Amicyanin"/>
</dbReference>
<keyword evidence="3" id="KW-0472">Membrane</keyword>
<dbReference type="GO" id="GO:0046688">
    <property type="term" value="P:response to copper ion"/>
    <property type="evidence" value="ECO:0007669"/>
    <property type="project" value="InterPro"/>
</dbReference>
<feature type="domain" description="CopC" evidence="4">
    <location>
        <begin position="48"/>
        <end position="138"/>
    </location>
</feature>
<protein>
    <recommendedName>
        <fullName evidence="4">CopC domain-containing protein</fullName>
    </recommendedName>
</protein>
<keyword evidence="3" id="KW-0812">Transmembrane</keyword>
<dbReference type="PANTHER" id="PTHR36507">
    <property type="entry name" value="BLL1555 PROTEIN"/>
    <property type="match status" value="1"/>
</dbReference>
<dbReference type="Pfam" id="PF04234">
    <property type="entry name" value="CopC"/>
    <property type="match status" value="1"/>
</dbReference>
<evidence type="ECO:0000256" key="3">
    <source>
        <dbReference type="SAM" id="Phobius"/>
    </source>
</evidence>
<keyword evidence="3" id="KW-1133">Transmembrane helix</keyword>
<dbReference type="InterPro" id="IPR008972">
    <property type="entry name" value="Cupredoxin"/>
</dbReference>
<dbReference type="PANTHER" id="PTHR36507:SF1">
    <property type="entry name" value="BLL1555 PROTEIN"/>
    <property type="match status" value="1"/>
</dbReference>
<evidence type="ECO:0000256" key="1">
    <source>
        <dbReference type="ARBA" id="ARBA00022729"/>
    </source>
</evidence>
<dbReference type="SUPFAM" id="SSF81296">
    <property type="entry name" value="E set domains"/>
    <property type="match status" value="1"/>
</dbReference>
<keyword evidence="1" id="KW-0732">Signal</keyword>
<evidence type="ECO:0000256" key="2">
    <source>
        <dbReference type="ARBA" id="ARBA00023008"/>
    </source>
</evidence>
<dbReference type="Gene3D" id="2.60.40.420">
    <property type="entry name" value="Cupredoxins - blue copper proteins"/>
    <property type="match status" value="1"/>
</dbReference>
<dbReference type="InterPro" id="IPR007348">
    <property type="entry name" value="CopC_dom"/>
</dbReference>
<dbReference type="InterPro" id="IPR014755">
    <property type="entry name" value="Cu-Rt/internalin_Ig-like"/>
</dbReference>
<organism evidence="5 6">
    <name type="scientific">Candidatus Gottesmanbacteria bacterium RIFCSPHIGHO2_01_FULL_46_14</name>
    <dbReference type="NCBI Taxonomy" id="1798380"/>
    <lineage>
        <taxon>Bacteria</taxon>
        <taxon>Candidatus Gottesmaniibacteriota</taxon>
    </lineage>
</organism>
<dbReference type="Gene3D" id="2.60.40.1220">
    <property type="match status" value="1"/>
</dbReference>
<dbReference type="GO" id="GO:0042597">
    <property type="term" value="C:periplasmic space"/>
    <property type="evidence" value="ECO:0007669"/>
    <property type="project" value="InterPro"/>
</dbReference>
<keyword evidence="2" id="KW-0186">Copper</keyword>
<dbReference type="Proteomes" id="UP000177416">
    <property type="component" value="Unassembled WGS sequence"/>
</dbReference>
<sequence length="242" mass="26926">MKLGLRWSAIIIVTILVVRFLVPPQPMVVPQGQQSSDIFESPVKVPHWVSNTPQHASTFAAAPVNVVVDVDLALTAPSSISITKDGAEYGVGTGRIDSNKRAMRRDMDAAAPNGLYTVRYTTCWLDGNCQSGSFQFTIDRRLSGNFEDHVGRPDIPPDIGISIENNTFVPKKIRIRKNTRVVWTNKDTVDHSVNSNSYFPQQNSNPLKSKEAFEMVFSKVGEYPYYDSLYPDTMIGSLLVED</sequence>
<accession>A0A1F5ZSG7</accession>
<name>A0A1F5ZSG7_9BACT</name>
<reference evidence="5 6" key="1">
    <citation type="journal article" date="2016" name="Nat. Commun.">
        <title>Thousands of microbial genomes shed light on interconnected biogeochemical processes in an aquifer system.</title>
        <authorList>
            <person name="Anantharaman K."/>
            <person name="Brown C.T."/>
            <person name="Hug L.A."/>
            <person name="Sharon I."/>
            <person name="Castelle C.J."/>
            <person name="Probst A.J."/>
            <person name="Thomas B.C."/>
            <person name="Singh A."/>
            <person name="Wilkins M.J."/>
            <person name="Karaoz U."/>
            <person name="Brodie E.L."/>
            <person name="Williams K.H."/>
            <person name="Hubbard S.S."/>
            <person name="Banfield J.F."/>
        </authorList>
    </citation>
    <scope>NUCLEOTIDE SEQUENCE [LARGE SCALE GENOMIC DNA]</scope>
</reference>